<comment type="caution">
    <text evidence="1">The sequence shown here is derived from an EMBL/GenBank/DDBJ whole genome shotgun (WGS) entry which is preliminary data.</text>
</comment>
<gene>
    <name evidence="1" type="ORF">IG617_15380</name>
</gene>
<dbReference type="Pfam" id="PF14384">
    <property type="entry name" value="BrnA_antitoxin"/>
    <property type="match status" value="1"/>
</dbReference>
<evidence type="ECO:0000313" key="2">
    <source>
        <dbReference type="Proteomes" id="UP000615687"/>
    </source>
</evidence>
<keyword evidence="2" id="KW-1185">Reference proteome</keyword>
<proteinExistence type="predicted"/>
<evidence type="ECO:0000313" key="1">
    <source>
        <dbReference type="EMBL" id="MBD8877679.1"/>
    </source>
</evidence>
<dbReference type="RefSeq" id="WP_192110115.1">
    <property type="nucleotide sequence ID" value="NZ_JACYXJ010000005.1"/>
</dbReference>
<dbReference type="EMBL" id="JACYXJ010000005">
    <property type="protein sequence ID" value="MBD8877679.1"/>
    <property type="molecule type" value="Genomic_DNA"/>
</dbReference>
<name>A0ABR9CCQ5_9HYPH</name>
<dbReference type="InterPro" id="IPR025528">
    <property type="entry name" value="BrnA_antitoxin"/>
</dbReference>
<organism evidence="1 2">
    <name type="scientific">Roseibium polysiphoniae</name>
    <dbReference type="NCBI Taxonomy" id="2571221"/>
    <lineage>
        <taxon>Bacteria</taxon>
        <taxon>Pseudomonadati</taxon>
        <taxon>Pseudomonadota</taxon>
        <taxon>Alphaproteobacteria</taxon>
        <taxon>Hyphomicrobiales</taxon>
        <taxon>Stappiaceae</taxon>
        <taxon>Roseibium</taxon>
    </lineage>
</organism>
<accession>A0ABR9CCQ5</accession>
<reference evidence="1 2" key="1">
    <citation type="submission" date="2020-09" db="EMBL/GenBank/DDBJ databases">
        <title>The genome sequence of type strain Labrenzia polysiphoniae KACC 19711.</title>
        <authorList>
            <person name="Liu Y."/>
        </authorList>
    </citation>
    <scope>NUCLEOTIDE SEQUENCE [LARGE SCALE GENOMIC DNA]</scope>
    <source>
        <strain evidence="1 2">KACC 19711</strain>
    </source>
</reference>
<protein>
    <submittedName>
        <fullName evidence="1">BrnA antitoxin family protein</fullName>
    </submittedName>
</protein>
<dbReference type="Proteomes" id="UP000615687">
    <property type="component" value="Unassembled WGS sequence"/>
</dbReference>
<sequence length="79" mass="8545">MAYPPRRSTSAVDKAEALFKKATTKPVEEAPKAQTSAIPVGKETVSVRLDNDVLAFFQEDGPGWQDRINATLRKAAGLS</sequence>